<gene>
    <name evidence="2" type="ORF">LENED_002103</name>
</gene>
<protein>
    <submittedName>
        <fullName evidence="2">Uncharacterized protein</fullName>
    </submittedName>
</protein>
<organism evidence="2 3">
    <name type="scientific">Lentinula edodes</name>
    <name type="common">Shiitake mushroom</name>
    <name type="synonym">Lentinus edodes</name>
    <dbReference type="NCBI Taxonomy" id="5353"/>
    <lineage>
        <taxon>Eukaryota</taxon>
        <taxon>Fungi</taxon>
        <taxon>Dikarya</taxon>
        <taxon>Basidiomycota</taxon>
        <taxon>Agaricomycotina</taxon>
        <taxon>Agaricomycetes</taxon>
        <taxon>Agaricomycetidae</taxon>
        <taxon>Agaricales</taxon>
        <taxon>Marasmiineae</taxon>
        <taxon>Omphalotaceae</taxon>
        <taxon>Lentinula</taxon>
    </lineage>
</organism>
<evidence type="ECO:0000313" key="2">
    <source>
        <dbReference type="EMBL" id="GAW00574.1"/>
    </source>
</evidence>
<reference evidence="2 3" key="2">
    <citation type="submission" date="2017-02" db="EMBL/GenBank/DDBJ databases">
        <title>A genome survey and senescence transcriptome analysis in Lentinula edodes.</title>
        <authorList>
            <person name="Sakamoto Y."/>
            <person name="Nakade K."/>
            <person name="Sato S."/>
            <person name="Yoshida Y."/>
            <person name="Miyazaki K."/>
            <person name="Natsume S."/>
            <person name="Konno N."/>
        </authorList>
    </citation>
    <scope>NUCLEOTIDE SEQUENCE [LARGE SCALE GENOMIC DNA]</scope>
    <source>
        <strain evidence="2 3">NBRC 111202</strain>
    </source>
</reference>
<feature type="compositionally biased region" description="Polar residues" evidence="1">
    <location>
        <begin position="1"/>
        <end position="10"/>
    </location>
</feature>
<sequence>MPPSYSSPTKRSPRSPYAKGNPSNQRLAQRDGGRWILRQDAAKTYKLQLKDLDLIDPIEVQPNPHGRGEMRKYNESDVAALARRLHYAKASNTTMIAVSSTDGGSTVLTPAQILAVPSGPRILRTHALNDFDLTRAQLDTIRPISVEPNPHGSRSQLMRYYNLCDVEALHKRLLKVKARD</sequence>
<comment type="caution">
    <text evidence="2">The sequence shown here is derived from an EMBL/GenBank/DDBJ whole genome shotgun (WGS) entry which is preliminary data.</text>
</comment>
<feature type="region of interest" description="Disordered" evidence="1">
    <location>
        <begin position="1"/>
        <end position="32"/>
    </location>
</feature>
<reference evidence="2 3" key="1">
    <citation type="submission" date="2016-08" db="EMBL/GenBank/DDBJ databases">
        <authorList>
            <consortium name="Lentinula edodes genome sequencing consortium"/>
            <person name="Sakamoto Y."/>
            <person name="Nakade K."/>
            <person name="Sato S."/>
            <person name="Yoshida Y."/>
            <person name="Miyazaki K."/>
            <person name="Natsume S."/>
            <person name="Konno N."/>
        </authorList>
    </citation>
    <scope>NUCLEOTIDE SEQUENCE [LARGE SCALE GENOMIC DNA]</scope>
    <source>
        <strain evidence="2 3">NBRC 111202</strain>
    </source>
</reference>
<name>A0A1Q3E0D2_LENED</name>
<dbReference type="AlphaFoldDB" id="A0A1Q3E0D2"/>
<evidence type="ECO:0000313" key="3">
    <source>
        <dbReference type="Proteomes" id="UP000188533"/>
    </source>
</evidence>
<proteinExistence type="predicted"/>
<dbReference type="CDD" id="cd21075">
    <property type="entry name" value="DBD_XPA-like"/>
    <property type="match status" value="1"/>
</dbReference>
<accession>A0A1Q3E0D2</accession>
<dbReference type="EMBL" id="BDGU01000032">
    <property type="protein sequence ID" value="GAW00574.1"/>
    <property type="molecule type" value="Genomic_DNA"/>
</dbReference>
<evidence type="ECO:0000256" key="1">
    <source>
        <dbReference type="SAM" id="MobiDB-lite"/>
    </source>
</evidence>
<dbReference type="Proteomes" id="UP000188533">
    <property type="component" value="Unassembled WGS sequence"/>
</dbReference>
<dbReference type="OrthoDB" id="2881925at2759"/>
<keyword evidence="3" id="KW-1185">Reference proteome</keyword>